<comment type="similarity">
    <text evidence="2">Belongs to the autoinducer-2 exporter (AI-2E) (TC 2.A.86) family.</text>
</comment>
<evidence type="ECO:0000313" key="7">
    <source>
        <dbReference type="EMBL" id="OGZ68563.1"/>
    </source>
</evidence>
<gene>
    <name evidence="7" type="ORF">A3D44_01275</name>
</gene>
<sequence length="343" mass="38486">MADQTLDISWITILKILLVGFVLYVLFLVKDVVIWFFFALIISILLEPAINFLRRLRLSKLLAVMLVYISIFACIGLVVYLISPIFLFEIQQLVKNIPDYFIKLNPILESMGVAVAQNFEAFTSSLIAGLQESSGSVVKAISVFFGGVNSTILIFVFAFYISLEDRGPERAMVLLVPKKYEQYIISIFERAQFQVAGWFGARILSCLFVGIASFIVFFLLGVKYAFLLALISGLLNFIPFIGPLITALLTLIFVGISNSWVLAGYILILLVIIQAIENNLVTPLLMKKFLDLPPILVLMALLVGGMIFGFLGMIFAVPVFGIVYEFTLEFLKKRKEEQQQLSQ</sequence>
<evidence type="ECO:0000256" key="5">
    <source>
        <dbReference type="ARBA" id="ARBA00023136"/>
    </source>
</evidence>
<evidence type="ECO:0000313" key="8">
    <source>
        <dbReference type="Proteomes" id="UP000178820"/>
    </source>
</evidence>
<feature type="transmembrane region" description="Helical" evidence="6">
    <location>
        <begin position="199"/>
        <end position="220"/>
    </location>
</feature>
<feature type="transmembrane region" description="Helical" evidence="6">
    <location>
        <begin position="65"/>
        <end position="88"/>
    </location>
</feature>
<organism evidence="7 8">
    <name type="scientific">Candidatus Staskawiczbacteria bacterium RIFCSPHIGHO2_02_FULL_42_22</name>
    <dbReference type="NCBI Taxonomy" id="1802207"/>
    <lineage>
        <taxon>Bacteria</taxon>
        <taxon>Candidatus Staskawicziibacteriota</taxon>
    </lineage>
</organism>
<feature type="transmembrane region" description="Helical" evidence="6">
    <location>
        <begin position="226"/>
        <end position="253"/>
    </location>
</feature>
<feature type="transmembrane region" description="Helical" evidence="6">
    <location>
        <begin position="33"/>
        <end position="53"/>
    </location>
</feature>
<dbReference type="InterPro" id="IPR002549">
    <property type="entry name" value="AI-2E-like"/>
</dbReference>
<evidence type="ECO:0000256" key="1">
    <source>
        <dbReference type="ARBA" id="ARBA00004141"/>
    </source>
</evidence>
<evidence type="ECO:0000256" key="2">
    <source>
        <dbReference type="ARBA" id="ARBA00009773"/>
    </source>
</evidence>
<dbReference type="PANTHER" id="PTHR21716">
    <property type="entry name" value="TRANSMEMBRANE PROTEIN"/>
    <property type="match status" value="1"/>
</dbReference>
<dbReference type="STRING" id="1802207.A3D44_01275"/>
<evidence type="ECO:0000256" key="4">
    <source>
        <dbReference type="ARBA" id="ARBA00022989"/>
    </source>
</evidence>
<dbReference type="GO" id="GO:0016020">
    <property type="term" value="C:membrane"/>
    <property type="evidence" value="ECO:0007669"/>
    <property type="project" value="UniProtKB-SubCell"/>
</dbReference>
<comment type="caution">
    <text evidence="7">The sequence shown here is derived from an EMBL/GenBank/DDBJ whole genome shotgun (WGS) entry which is preliminary data.</text>
</comment>
<feature type="transmembrane region" description="Helical" evidence="6">
    <location>
        <begin position="296"/>
        <end position="324"/>
    </location>
</feature>
<feature type="transmembrane region" description="Helical" evidence="6">
    <location>
        <begin position="7"/>
        <end position="27"/>
    </location>
</feature>
<evidence type="ECO:0008006" key="9">
    <source>
        <dbReference type="Google" id="ProtNLM"/>
    </source>
</evidence>
<proteinExistence type="inferred from homology"/>
<dbReference type="AlphaFoldDB" id="A0A1G2I1B4"/>
<accession>A0A1G2I1B4</accession>
<dbReference type="Pfam" id="PF01594">
    <property type="entry name" value="AI-2E_transport"/>
    <property type="match status" value="1"/>
</dbReference>
<keyword evidence="4 6" id="KW-1133">Transmembrane helix</keyword>
<protein>
    <recommendedName>
        <fullName evidence="9">AI-2E family transporter</fullName>
    </recommendedName>
</protein>
<feature type="transmembrane region" description="Helical" evidence="6">
    <location>
        <begin position="140"/>
        <end position="163"/>
    </location>
</feature>
<keyword evidence="5 6" id="KW-0472">Membrane</keyword>
<reference evidence="7 8" key="1">
    <citation type="journal article" date="2016" name="Nat. Commun.">
        <title>Thousands of microbial genomes shed light on interconnected biogeochemical processes in an aquifer system.</title>
        <authorList>
            <person name="Anantharaman K."/>
            <person name="Brown C.T."/>
            <person name="Hug L.A."/>
            <person name="Sharon I."/>
            <person name="Castelle C.J."/>
            <person name="Probst A.J."/>
            <person name="Thomas B.C."/>
            <person name="Singh A."/>
            <person name="Wilkins M.J."/>
            <person name="Karaoz U."/>
            <person name="Brodie E.L."/>
            <person name="Williams K.H."/>
            <person name="Hubbard S.S."/>
            <person name="Banfield J.F."/>
        </authorList>
    </citation>
    <scope>NUCLEOTIDE SEQUENCE [LARGE SCALE GENOMIC DNA]</scope>
</reference>
<evidence type="ECO:0000256" key="6">
    <source>
        <dbReference type="SAM" id="Phobius"/>
    </source>
</evidence>
<dbReference type="GO" id="GO:0055085">
    <property type="term" value="P:transmembrane transport"/>
    <property type="evidence" value="ECO:0007669"/>
    <property type="project" value="TreeGrafter"/>
</dbReference>
<feature type="transmembrane region" description="Helical" evidence="6">
    <location>
        <begin position="260"/>
        <end position="276"/>
    </location>
</feature>
<keyword evidence="3 6" id="KW-0812">Transmembrane</keyword>
<evidence type="ECO:0000256" key="3">
    <source>
        <dbReference type="ARBA" id="ARBA00022692"/>
    </source>
</evidence>
<name>A0A1G2I1B4_9BACT</name>
<dbReference type="PANTHER" id="PTHR21716:SF62">
    <property type="entry name" value="TRANSPORT PROTEIN YDBI-RELATED"/>
    <property type="match status" value="1"/>
</dbReference>
<comment type="subcellular location">
    <subcellularLocation>
        <location evidence="1">Membrane</location>
        <topology evidence="1">Multi-pass membrane protein</topology>
    </subcellularLocation>
</comment>
<dbReference type="EMBL" id="MHOT01000021">
    <property type="protein sequence ID" value="OGZ68563.1"/>
    <property type="molecule type" value="Genomic_DNA"/>
</dbReference>
<dbReference type="Proteomes" id="UP000178820">
    <property type="component" value="Unassembled WGS sequence"/>
</dbReference>